<dbReference type="InterPro" id="IPR008271">
    <property type="entry name" value="Ser/Thr_kinase_AS"/>
</dbReference>
<evidence type="ECO:0000313" key="9">
    <source>
        <dbReference type="Proteomes" id="UP000014680"/>
    </source>
</evidence>
<dbReference type="EC" id="2.7.11.25" evidence="8"/>
<keyword evidence="2 4" id="KW-0547">Nucleotide-binding</keyword>
<reference evidence="8 9" key="1">
    <citation type="submission" date="2012-10" db="EMBL/GenBank/DDBJ databases">
        <authorList>
            <person name="Zafar N."/>
            <person name="Inman J."/>
            <person name="Hall N."/>
            <person name="Lorenzi H."/>
            <person name="Caler E."/>
        </authorList>
    </citation>
    <scope>NUCLEOTIDE SEQUENCE [LARGE SCALE GENOMIC DNA]</scope>
    <source>
        <strain evidence="8 9">IP1</strain>
    </source>
</reference>
<dbReference type="InterPro" id="IPR011009">
    <property type="entry name" value="Kinase-like_dom_sf"/>
</dbReference>
<dbReference type="InterPro" id="IPR053215">
    <property type="entry name" value="TKL_Ser/Thr_kinase"/>
</dbReference>
<keyword evidence="1" id="KW-0723">Serine/threonine-protein kinase</keyword>
<dbReference type="GeneID" id="14891853"/>
<dbReference type="PROSITE" id="PS00107">
    <property type="entry name" value="PROTEIN_KINASE_ATP"/>
    <property type="match status" value="1"/>
</dbReference>
<proteinExistence type="predicted"/>
<dbReference type="CDD" id="cd13999">
    <property type="entry name" value="STKc_MAP3K-like"/>
    <property type="match status" value="1"/>
</dbReference>
<dbReference type="EMBL" id="KB206320">
    <property type="protein sequence ID" value="ELP92846.1"/>
    <property type="molecule type" value="Genomic_DNA"/>
</dbReference>
<dbReference type="PROSITE" id="PS00108">
    <property type="entry name" value="PROTEIN_KINASE_ST"/>
    <property type="match status" value="1"/>
</dbReference>
<dbReference type="InterPro" id="IPR000719">
    <property type="entry name" value="Prot_kinase_dom"/>
</dbReference>
<evidence type="ECO:0000256" key="5">
    <source>
        <dbReference type="SAM" id="Phobius"/>
    </source>
</evidence>
<keyword evidence="5" id="KW-0812">Transmembrane</keyword>
<keyword evidence="8" id="KW-0418">Kinase</keyword>
<dbReference type="PANTHER" id="PTHR45756:SF1">
    <property type="entry name" value="PROTEIN KINASE DOMAIN CONTAINING PROTEIN"/>
    <property type="match status" value="1"/>
</dbReference>
<dbReference type="GO" id="GO:0005524">
    <property type="term" value="F:ATP binding"/>
    <property type="evidence" value="ECO:0007669"/>
    <property type="project" value="UniProtKB-UniRule"/>
</dbReference>
<name>A0A0A1UFQ0_ENTIV</name>
<dbReference type="InterPro" id="IPR006212">
    <property type="entry name" value="Furin_repeat"/>
</dbReference>
<dbReference type="InterPro" id="IPR009030">
    <property type="entry name" value="Growth_fac_rcpt_cys_sf"/>
</dbReference>
<dbReference type="RefSeq" id="XP_004259617.1">
    <property type="nucleotide sequence ID" value="XM_004259569.1"/>
</dbReference>
<dbReference type="GO" id="GO:0004709">
    <property type="term" value="F:MAP kinase kinase kinase activity"/>
    <property type="evidence" value="ECO:0007669"/>
    <property type="project" value="UniProtKB-EC"/>
</dbReference>
<feature type="transmembrane region" description="Helical" evidence="5">
    <location>
        <begin position="889"/>
        <end position="920"/>
    </location>
</feature>
<sequence>MVSFLVILLTVTLVSGYTCECLPSGISYDEGFKAVSGTNNDCTSPLKKYICLSSDFIFTVSNEILLFDYITISKTVSITHINVGWINVKHIQFTENSITNFKNCPFHTNTEFVVNSGATINANIHFSIAGNFKPTSPKLNAPQVLLIDCTYFHLNKGFNGRDNFTVVNPIGNTQCFDMFSMREGQILNSPQHSFTTSMFPFQFTDGYAYLLSNNKLMRFCPNTASINYNVVCRMRGNTYKKEFLYGNSIENYPFEYPHCPCDNATATICSLMFDKENETYDFAGETLTTTTLIVDKNVNWKRLYGVSAITVNNNCILKVDKFWTTIRVDFTYGSCVIPQTNYTTSGLTLFFNNNIKKMSCIGYIIMSIIINKNNRVFALDCEGLINTINTYGNIFVHVTKKVNHIKSVSTTNTLTNEYNVFYFESESISNEVLPNCILMKSFNNTNTCLKCNSKTKLLYGKCTQADVHCVEYNKNDVCIQCTEKYYLNSTHQCVQTKSDCLRQVGTFCVKCDTNYFVENGNCILKSDCLYGERNTCLKCVNGNQIGKCLKCDSTNCEKCDLNICTICKQNYIKNNNSICFKEENTISSGVNSIYCSDNFYMNTSKCLSCNTRDIKWIKCDIQKALLCSENYKTNESGICVSTLCKDNEKKEENGRCVNSNTTCEFTVNKKCVSCALNNHLDNNTCVNTDIHSIEIEKCLQVNIFQCVRCEDNYILNNGKCITCEGNCSTCISTPSFCLTCQNGFYLNNQHECISNEILAEKCEKMSQVINGCYECKNGYFRLVNGLCLPQSNIKGCEVNVTQNGCFKCQDGYYIVNTNECEKCHDNCKTCSLKTTKCTSCIYTRVLQSNEVCYELSQIKKCKQIEDSKCTHCSFWNEPNETGTFCRNKAVWWVILLLVLFTILLLIISIILLCFITRVILRKMSQKSLEKTTTIFAMKRSNVTFFALSNGMCVDRDTLIYTNEINEEEEIRVCHETKGLLCVGNSKNKAVKVQFSSNTNDESYTIRVDPNIITLKRGFACEFSIYLMPKYTTNINSDIAIISKSYESGVEAFNKIKIIAKTETTTRLDPNEIIEEKKIGEGSFGVVYKGSFRGNVVAIKKMKETNIIEKGDDVLDEFTKEVEMLDKFRSEYIVHFYGAVFIPSKVCMVTEFASYGSLQDLMKHKTSSEIDMKMRVKMMLDSAKGMLYLHQNGILHRDIKPDNFLVCSISEKDKVNAKLTDFGSARNVNMLMTNMTFTAGIGTPKYMAPEILKCEKYKETSDMYSFAITMYECFQWTEAYPKTFFNYPWKIAEFVTAGKRLEKPEMIRQELYNIITSCWGQNPRERCSSSEVVEQLKLYLGI</sequence>
<organism evidence="8 9">
    <name type="scientific">Entamoeba invadens IP1</name>
    <dbReference type="NCBI Taxonomy" id="370355"/>
    <lineage>
        <taxon>Eukaryota</taxon>
        <taxon>Amoebozoa</taxon>
        <taxon>Evosea</taxon>
        <taxon>Archamoebae</taxon>
        <taxon>Mastigamoebida</taxon>
        <taxon>Entamoebidae</taxon>
        <taxon>Entamoeba</taxon>
    </lineage>
</organism>
<dbReference type="SUPFAM" id="SSF56112">
    <property type="entry name" value="Protein kinase-like (PK-like)"/>
    <property type="match status" value="1"/>
</dbReference>
<dbReference type="PROSITE" id="PS50011">
    <property type="entry name" value="PROTEIN_KINASE_DOM"/>
    <property type="match status" value="1"/>
</dbReference>
<dbReference type="Pfam" id="PF07714">
    <property type="entry name" value="PK_Tyr_Ser-Thr"/>
    <property type="match status" value="1"/>
</dbReference>
<evidence type="ECO:0000256" key="2">
    <source>
        <dbReference type="ARBA" id="ARBA00022741"/>
    </source>
</evidence>
<dbReference type="Gene3D" id="2.10.220.10">
    <property type="entry name" value="Hormone Receptor, Insulin-like Growth Factor Receptor 1, Chain A, domain 2"/>
    <property type="match status" value="1"/>
</dbReference>
<evidence type="ECO:0000256" key="3">
    <source>
        <dbReference type="ARBA" id="ARBA00022840"/>
    </source>
</evidence>
<keyword evidence="6" id="KW-0732">Signal</keyword>
<dbReference type="InterPro" id="IPR001245">
    <property type="entry name" value="Ser-Thr/Tyr_kinase_cat_dom"/>
</dbReference>
<evidence type="ECO:0000313" key="8">
    <source>
        <dbReference type="EMBL" id="ELP92846.1"/>
    </source>
</evidence>
<keyword evidence="5" id="KW-1133">Transmembrane helix</keyword>
<evidence type="ECO:0000256" key="6">
    <source>
        <dbReference type="SAM" id="SignalP"/>
    </source>
</evidence>
<protein>
    <submittedName>
        <fullName evidence="8">Protein serine/threonine kinase, putative</fullName>
        <ecNumber evidence="8">2.7.11.25</ecNumber>
    </submittedName>
</protein>
<dbReference type="KEGG" id="eiv:EIN_507370"/>
<dbReference type="PANTHER" id="PTHR45756">
    <property type="entry name" value="PALMITOYLTRANSFERASE"/>
    <property type="match status" value="1"/>
</dbReference>
<feature type="domain" description="Protein kinase" evidence="7">
    <location>
        <begin position="1072"/>
        <end position="1339"/>
    </location>
</feature>
<keyword evidence="5" id="KW-0472">Membrane</keyword>
<accession>A0A0A1UFQ0</accession>
<dbReference type="InterPro" id="IPR017441">
    <property type="entry name" value="Protein_kinase_ATP_BS"/>
</dbReference>
<dbReference type="Gene3D" id="3.30.200.20">
    <property type="entry name" value="Phosphorylase Kinase, domain 1"/>
    <property type="match status" value="1"/>
</dbReference>
<dbReference type="OrthoDB" id="300641at2759"/>
<dbReference type="SMART" id="SM00220">
    <property type="entry name" value="S_TKc"/>
    <property type="match status" value="1"/>
</dbReference>
<dbReference type="Gene3D" id="1.10.510.10">
    <property type="entry name" value="Transferase(Phosphotransferase) domain 1"/>
    <property type="match status" value="1"/>
</dbReference>
<evidence type="ECO:0000259" key="7">
    <source>
        <dbReference type="PROSITE" id="PS50011"/>
    </source>
</evidence>
<evidence type="ECO:0000256" key="1">
    <source>
        <dbReference type="ARBA" id="ARBA00022527"/>
    </source>
</evidence>
<dbReference type="VEuPathDB" id="AmoebaDB:EIN_507370"/>
<feature type="chain" id="PRO_5001980529" evidence="6">
    <location>
        <begin position="17"/>
        <end position="1341"/>
    </location>
</feature>
<keyword evidence="9" id="KW-1185">Reference proteome</keyword>
<feature type="binding site" evidence="4">
    <location>
        <position position="1100"/>
    </location>
    <ligand>
        <name>ATP</name>
        <dbReference type="ChEBI" id="CHEBI:30616"/>
    </ligand>
</feature>
<feature type="signal peptide" evidence="6">
    <location>
        <begin position="1"/>
        <end position="16"/>
    </location>
</feature>
<keyword evidence="8" id="KW-0808">Transferase</keyword>
<gene>
    <name evidence="8" type="ORF">EIN_507370</name>
</gene>
<keyword evidence="3 4" id="KW-0067">ATP-binding</keyword>
<dbReference type="SMART" id="SM00261">
    <property type="entry name" value="FU"/>
    <property type="match status" value="4"/>
</dbReference>
<evidence type="ECO:0000256" key="4">
    <source>
        <dbReference type="PROSITE-ProRule" id="PRU10141"/>
    </source>
</evidence>
<dbReference type="Proteomes" id="UP000014680">
    <property type="component" value="Unassembled WGS sequence"/>
</dbReference>
<dbReference type="SUPFAM" id="SSF57184">
    <property type="entry name" value="Growth factor receptor domain"/>
    <property type="match status" value="2"/>
</dbReference>